<organism evidence="2 3">
    <name type="scientific">Halteria grandinella</name>
    <dbReference type="NCBI Taxonomy" id="5974"/>
    <lineage>
        <taxon>Eukaryota</taxon>
        <taxon>Sar</taxon>
        <taxon>Alveolata</taxon>
        <taxon>Ciliophora</taxon>
        <taxon>Intramacronucleata</taxon>
        <taxon>Spirotrichea</taxon>
        <taxon>Stichotrichia</taxon>
        <taxon>Sporadotrichida</taxon>
        <taxon>Halteriidae</taxon>
        <taxon>Halteria</taxon>
    </lineage>
</organism>
<dbReference type="AlphaFoldDB" id="A0A8J8P634"/>
<keyword evidence="1" id="KW-1133">Transmembrane helix</keyword>
<reference evidence="2" key="1">
    <citation type="submission" date="2019-06" db="EMBL/GenBank/DDBJ databases">
        <authorList>
            <person name="Zheng W."/>
        </authorList>
    </citation>
    <scope>NUCLEOTIDE SEQUENCE</scope>
    <source>
        <strain evidence="2">QDHG01</strain>
    </source>
</reference>
<accession>A0A8J8P634</accession>
<gene>
    <name evidence="2" type="ORF">FGO68_gene837</name>
</gene>
<protein>
    <submittedName>
        <fullName evidence="2">Uncharacterized protein</fullName>
    </submittedName>
</protein>
<keyword evidence="3" id="KW-1185">Reference proteome</keyword>
<keyword evidence="1" id="KW-0472">Membrane</keyword>
<proteinExistence type="predicted"/>
<evidence type="ECO:0000313" key="3">
    <source>
        <dbReference type="Proteomes" id="UP000785679"/>
    </source>
</evidence>
<dbReference type="Proteomes" id="UP000785679">
    <property type="component" value="Unassembled WGS sequence"/>
</dbReference>
<sequence length="211" mass="24114">MCSVLTLLTDYPGQQLQFLTTLSIFSTVLQIIVQPMASKVENAISLFNELMATFYLYSLIVIAQLNDEKEMREQLGLILISILLATLTVNSMKVFTMIGIEIVRKIRQKMASSTIVKKHVRNHANTSFSQMESKGDTKAETEEAKIEEIKEDNIKEEIKEEGIVIIKNNLRIRRRLVTYLATKNDSPLPVQQVQSEGIWAQEPPMSTFWNY</sequence>
<keyword evidence="1" id="KW-0812">Transmembrane</keyword>
<dbReference type="EMBL" id="RRYP01000850">
    <property type="protein sequence ID" value="TNV86760.1"/>
    <property type="molecule type" value="Genomic_DNA"/>
</dbReference>
<feature type="transmembrane region" description="Helical" evidence="1">
    <location>
        <begin position="45"/>
        <end position="65"/>
    </location>
</feature>
<feature type="transmembrane region" description="Helical" evidence="1">
    <location>
        <begin position="77"/>
        <end position="100"/>
    </location>
</feature>
<name>A0A8J8P634_HALGN</name>
<dbReference type="OrthoDB" id="327433at2759"/>
<comment type="caution">
    <text evidence="2">The sequence shown here is derived from an EMBL/GenBank/DDBJ whole genome shotgun (WGS) entry which is preliminary data.</text>
</comment>
<evidence type="ECO:0000256" key="1">
    <source>
        <dbReference type="SAM" id="Phobius"/>
    </source>
</evidence>
<evidence type="ECO:0000313" key="2">
    <source>
        <dbReference type="EMBL" id="TNV86760.1"/>
    </source>
</evidence>
<feature type="transmembrane region" description="Helical" evidence="1">
    <location>
        <begin position="15"/>
        <end position="33"/>
    </location>
</feature>